<keyword evidence="1" id="KW-1133">Transmembrane helix</keyword>
<accession>A0ABR6SRA8</accession>
<organism evidence="2 3">
    <name type="scientific">Listeria farberi</name>
    <dbReference type="NCBI Taxonomy" id="2713500"/>
    <lineage>
        <taxon>Bacteria</taxon>
        <taxon>Bacillati</taxon>
        <taxon>Bacillota</taxon>
        <taxon>Bacilli</taxon>
        <taxon>Bacillales</taxon>
        <taxon>Listeriaceae</taxon>
        <taxon>Listeria</taxon>
    </lineage>
</organism>
<proteinExistence type="predicted"/>
<protein>
    <recommendedName>
        <fullName evidence="4">DUF5067 domain-containing protein</fullName>
    </recommendedName>
</protein>
<gene>
    <name evidence="2" type="ORF">HB839_13505</name>
</gene>
<keyword evidence="3" id="KW-1185">Reference proteome</keyword>
<evidence type="ECO:0008006" key="4">
    <source>
        <dbReference type="Google" id="ProtNLM"/>
    </source>
</evidence>
<name>A0ABR6SRA8_9LIST</name>
<keyword evidence="1" id="KW-0812">Transmembrane</keyword>
<evidence type="ECO:0000313" key="3">
    <source>
        <dbReference type="Proteomes" id="UP000518829"/>
    </source>
</evidence>
<dbReference type="EMBL" id="JAARPH010000005">
    <property type="protein sequence ID" value="MBC1376544.1"/>
    <property type="molecule type" value="Genomic_DNA"/>
</dbReference>
<feature type="transmembrane region" description="Helical" evidence="1">
    <location>
        <begin position="28"/>
        <end position="46"/>
    </location>
</feature>
<feature type="transmembrane region" description="Helical" evidence="1">
    <location>
        <begin position="6"/>
        <end position="21"/>
    </location>
</feature>
<keyword evidence="1" id="KW-0472">Membrane</keyword>
<dbReference type="Proteomes" id="UP000518829">
    <property type="component" value="Unassembled WGS sequence"/>
</dbReference>
<dbReference type="RefSeq" id="WP_185323133.1">
    <property type="nucleotide sequence ID" value="NZ_JAARPH010000005.1"/>
</dbReference>
<evidence type="ECO:0000256" key="1">
    <source>
        <dbReference type="SAM" id="Phobius"/>
    </source>
</evidence>
<reference evidence="2 3" key="1">
    <citation type="submission" date="2020-03" db="EMBL/GenBank/DDBJ databases">
        <title>Soil Listeria distribution.</title>
        <authorList>
            <person name="Liao J."/>
            <person name="Wiedmann M."/>
        </authorList>
    </citation>
    <scope>NUCLEOTIDE SEQUENCE [LARGE SCALE GENOMIC DNA]</scope>
    <source>
        <strain evidence="2 3">FSL L7-1699</strain>
    </source>
</reference>
<evidence type="ECO:0000313" key="2">
    <source>
        <dbReference type="EMBL" id="MBC1376544.1"/>
    </source>
</evidence>
<comment type="caution">
    <text evidence="2">The sequence shown here is derived from an EMBL/GenBank/DDBJ whole genome shotgun (WGS) entry which is preliminary data.</text>
</comment>
<sequence length="177" mass="20089">MESIGILGVIIGIFILIISLFRKKSLKVSLIVIISCFIFALIGSILSPDDTKADEEKTVEKKESNNEKKSKNDTLKISDAKVITQVQYYVKKYDKKNNIKWASNKEDYNIAKMPVLQATDDGKIYDNVYSAFGTYSVDNNEYDYTIQINFPSEDTSQLIVLDTDMGTKFEIPCEVKK</sequence>